<dbReference type="eggNOG" id="KOG4694">
    <property type="taxonomic scope" value="Eukaryota"/>
</dbReference>
<sequence length="233" mass="26304">MRDSLPSQLSTYLQTQLDKTAKHVFPSYRNLEAAGAHRRTPIDGPISSNLPLQVLLYFNLWMFPFWAIGMVITVHWKMKSFMLRSFHRFMIGFLLAVFIPVEIARLWLGYSGNLRERVPELAGCFLFTLFPQVLVAAYYTALQPFTGSGFATPFEMGLNIVYLLFLIPEAVFAYRAAQNIVQSQSARFFLTAPVRDDYGQNVDDRASVDSDMTVAGGGSGRSRRLAMEATHRG</sequence>
<dbReference type="AlphaFoldDB" id="A0A0L0HK26"/>
<evidence type="ECO:0000313" key="7">
    <source>
        <dbReference type="EMBL" id="KND01388.1"/>
    </source>
</evidence>
<feature type="region of interest" description="Disordered" evidence="5">
    <location>
        <begin position="213"/>
        <end position="233"/>
    </location>
</feature>
<dbReference type="PANTHER" id="PTHR13531">
    <property type="entry name" value="GEO07735P1-RELATED-RELATED"/>
    <property type="match status" value="1"/>
</dbReference>
<dbReference type="InParanoid" id="A0A0L0HK26"/>
<dbReference type="GeneID" id="27686732"/>
<evidence type="ECO:0000256" key="4">
    <source>
        <dbReference type="ARBA" id="ARBA00023136"/>
    </source>
</evidence>
<dbReference type="GO" id="GO:0016020">
    <property type="term" value="C:membrane"/>
    <property type="evidence" value="ECO:0007669"/>
    <property type="project" value="UniProtKB-SubCell"/>
</dbReference>
<dbReference type="Proteomes" id="UP000053201">
    <property type="component" value="Unassembled WGS sequence"/>
</dbReference>
<feature type="transmembrane region" description="Helical" evidence="6">
    <location>
        <begin position="120"/>
        <end position="140"/>
    </location>
</feature>
<evidence type="ECO:0000256" key="2">
    <source>
        <dbReference type="ARBA" id="ARBA00022692"/>
    </source>
</evidence>
<dbReference type="PANTHER" id="PTHR13531:SF6">
    <property type="entry name" value="TMEM (HUMAN TRANSMEMBRANE PROTEIN) HOMOLOG"/>
    <property type="match status" value="1"/>
</dbReference>
<reference evidence="7 8" key="1">
    <citation type="submission" date="2009-08" db="EMBL/GenBank/DDBJ databases">
        <title>The Genome Sequence of Spizellomyces punctatus strain DAOM BR117.</title>
        <authorList>
            <consortium name="The Broad Institute Genome Sequencing Platform"/>
            <person name="Russ C."/>
            <person name="Cuomo C."/>
            <person name="Shea T."/>
            <person name="Young S.K."/>
            <person name="Zeng Q."/>
            <person name="Koehrsen M."/>
            <person name="Haas B."/>
            <person name="Borodovsky M."/>
            <person name="Guigo R."/>
            <person name="Alvarado L."/>
            <person name="Berlin A."/>
            <person name="Bochicchio J."/>
            <person name="Borenstein D."/>
            <person name="Chapman S."/>
            <person name="Chen Z."/>
            <person name="Engels R."/>
            <person name="Freedman E."/>
            <person name="Gellesch M."/>
            <person name="Goldberg J."/>
            <person name="Griggs A."/>
            <person name="Gujja S."/>
            <person name="Heiman D."/>
            <person name="Hepburn T."/>
            <person name="Howarth C."/>
            <person name="Jen D."/>
            <person name="Larson L."/>
            <person name="Lewis B."/>
            <person name="Mehta T."/>
            <person name="Park D."/>
            <person name="Pearson M."/>
            <person name="Roberts A."/>
            <person name="Saif S."/>
            <person name="Shenoy N."/>
            <person name="Sisk P."/>
            <person name="Stolte C."/>
            <person name="Sykes S."/>
            <person name="Thomson T."/>
            <person name="Walk T."/>
            <person name="White J."/>
            <person name="Yandava C."/>
            <person name="Burger G."/>
            <person name="Gray M.W."/>
            <person name="Holland P.W.H."/>
            <person name="King N."/>
            <person name="Lang F.B.F."/>
            <person name="Roger A.J."/>
            <person name="Ruiz-Trillo I."/>
            <person name="Lander E."/>
            <person name="Nusbaum C."/>
        </authorList>
    </citation>
    <scope>NUCLEOTIDE SEQUENCE [LARGE SCALE GENOMIC DNA]</scope>
    <source>
        <strain evidence="7 8">DAOM BR117</strain>
    </source>
</reference>
<feature type="transmembrane region" description="Helical" evidence="6">
    <location>
        <begin position="88"/>
        <end position="108"/>
    </location>
</feature>
<accession>A0A0L0HK26</accession>
<dbReference type="InterPro" id="IPR019184">
    <property type="entry name" value="Uncharacterised_TM-17"/>
</dbReference>
<keyword evidence="3 6" id="KW-1133">Transmembrane helix</keyword>
<dbReference type="Pfam" id="PF09799">
    <property type="entry name" value="Transmemb_17"/>
    <property type="match status" value="1"/>
</dbReference>
<dbReference type="STRING" id="645134.A0A0L0HK26"/>
<dbReference type="EMBL" id="KQ257454">
    <property type="protein sequence ID" value="KND01388.1"/>
    <property type="molecule type" value="Genomic_DNA"/>
</dbReference>
<organism evidence="7 8">
    <name type="scientific">Spizellomyces punctatus (strain DAOM BR117)</name>
    <dbReference type="NCBI Taxonomy" id="645134"/>
    <lineage>
        <taxon>Eukaryota</taxon>
        <taxon>Fungi</taxon>
        <taxon>Fungi incertae sedis</taxon>
        <taxon>Chytridiomycota</taxon>
        <taxon>Chytridiomycota incertae sedis</taxon>
        <taxon>Chytridiomycetes</taxon>
        <taxon>Spizellomycetales</taxon>
        <taxon>Spizellomycetaceae</taxon>
        <taxon>Spizellomyces</taxon>
    </lineage>
</organism>
<keyword evidence="8" id="KW-1185">Reference proteome</keyword>
<evidence type="ECO:0000313" key="8">
    <source>
        <dbReference type="Proteomes" id="UP000053201"/>
    </source>
</evidence>
<comment type="subcellular location">
    <subcellularLocation>
        <location evidence="1">Membrane</location>
        <topology evidence="1">Multi-pass membrane protein</topology>
    </subcellularLocation>
</comment>
<feature type="transmembrane region" description="Helical" evidence="6">
    <location>
        <begin position="160"/>
        <end position="177"/>
    </location>
</feature>
<dbReference type="VEuPathDB" id="FungiDB:SPPG_03199"/>
<dbReference type="GO" id="GO:1905515">
    <property type="term" value="P:non-motile cilium assembly"/>
    <property type="evidence" value="ECO:0007669"/>
    <property type="project" value="TreeGrafter"/>
</dbReference>
<dbReference type="GO" id="GO:0035869">
    <property type="term" value="C:ciliary transition zone"/>
    <property type="evidence" value="ECO:0007669"/>
    <property type="project" value="TreeGrafter"/>
</dbReference>
<gene>
    <name evidence="7" type="ORF">SPPG_03199</name>
</gene>
<evidence type="ECO:0008006" key="9">
    <source>
        <dbReference type="Google" id="ProtNLM"/>
    </source>
</evidence>
<evidence type="ECO:0000256" key="6">
    <source>
        <dbReference type="SAM" id="Phobius"/>
    </source>
</evidence>
<keyword evidence="4 6" id="KW-0472">Membrane</keyword>
<feature type="transmembrane region" description="Helical" evidence="6">
    <location>
        <begin position="54"/>
        <end position="76"/>
    </location>
</feature>
<keyword evidence="2 6" id="KW-0812">Transmembrane</keyword>
<evidence type="ECO:0000256" key="3">
    <source>
        <dbReference type="ARBA" id="ARBA00022989"/>
    </source>
</evidence>
<dbReference type="OMA" id="FWLVICL"/>
<proteinExistence type="predicted"/>
<protein>
    <recommendedName>
        <fullName evidence="9">Transmembrane protein</fullName>
    </recommendedName>
</protein>
<dbReference type="RefSeq" id="XP_016609427.1">
    <property type="nucleotide sequence ID" value="XM_016751473.1"/>
</dbReference>
<evidence type="ECO:0000256" key="5">
    <source>
        <dbReference type="SAM" id="MobiDB-lite"/>
    </source>
</evidence>
<dbReference type="OrthoDB" id="311720at2759"/>
<name>A0A0L0HK26_SPIPD</name>
<evidence type="ECO:0000256" key="1">
    <source>
        <dbReference type="ARBA" id="ARBA00004141"/>
    </source>
</evidence>